<name>A0A2S6HFN4_9GAMM</name>
<dbReference type="InterPro" id="IPR036583">
    <property type="entry name" value="23S_rRNA_IVS_sf"/>
</dbReference>
<dbReference type="CDD" id="cd16377">
    <property type="entry name" value="23S_rRNA_IVP_like"/>
    <property type="match status" value="1"/>
</dbReference>
<evidence type="ECO:0000313" key="1">
    <source>
        <dbReference type="EMBL" id="PPK76260.1"/>
    </source>
</evidence>
<dbReference type="NCBIfam" id="TIGR02436">
    <property type="entry name" value="four helix bundle protein"/>
    <property type="match status" value="1"/>
</dbReference>
<evidence type="ECO:0000313" key="2">
    <source>
        <dbReference type="Proteomes" id="UP000240010"/>
    </source>
</evidence>
<gene>
    <name evidence="1" type="ORF">B0F87_104352</name>
</gene>
<dbReference type="PANTHER" id="PTHR38471">
    <property type="entry name" value="FOUR HELIX BUNDLE PROTEIN"/>
    <property type="match status" value="1"/>
</dbReference>
<dbReference type="EMBL" id="PTIZ01000004">
    <property type="protein sequence ID" value="PPK76260.1"/>
    <property type="molecule type" value="Genomic_DNA"/>
</dbReference>
<dbReference type="AlphaFoldDB" id="A0A2S6HFN4"/>
<dbReference type="PANTHER" id="PTHR38471:SF2">
    <property type="entry name" value="FOUR HELIX BUNDLE PROTEIN"/>
    <property type="match status" value="1"/>
</dbReference>
<organism evidence="1 2">
    <name type="scientific">Methylobacter tundripaludum</name>
    <dbReference type="NCBI Taxonomy" id="173365"/>
    <lineage>
        <taxon>Bacteria</taxon>
        <taxon>Pseudomonadati</taxon>
        <taxon>Pseudomonadota</taxon>
        <taxon>Gammaproteobacteria</taxon>
        <taxon>Methylococcales</taxon>
        <taxon>Methylococcaceae</taxon>
        <taxon>Methylobacter</taxon>
    </lineage>
</organism>
<sequence>MAQFEDLDVWRRSSRLCVDIYKGLATCKDYGFRDQITRSCLSIPSNIAEDFERGSDKDSNKFFYYAKGSSGELRTQIYIGIEIGYISKETGISWKNEAEHISKMLSALIKSRSA</sequence>
<accession>A0A2S6HFN4</accession>
<reference evidence="1 2" key="1">
    <citation type="submission" date="2018-02" db="EMBL/GenBank/DDBJ databases">
        <title>Subsurface microbial communities from deep shales in Ohio and West Virginia, USA.</title>
        <authorList>
            <person name="Wrighton K."/>
        </authorList>
    </citation>
    <scope>NUCLEOTIDE SEQUENCE [LARGE SCALE GENOMIC DNA]</scope>
    <source>
        <strain evidence="1 2">OWC-DMM</strain>
    </source>
</reference>
<dbReference type="Proteomes" id="UP000240010">
    <property type="component" value="Unassembled WGS sequence"/>
</dbReference>
<protein>
    <submittedName>
        <fullName evidence="1">Four helix bundle protein</fullName>
    </submittedName>
</protein>
<dbReference type="Pfam" id="PF05635">
    <property type="entry name" value="23S_rRNA_IVP"/>
    <property type="match status" value="1"/>
</dbReference>
<dbReference type="RefSeq" id="WP_104428734.1">
    <property type="nucleotide sequence ID" value="NZ_PTIZ01000004.1"/>
</dbReference>
<dbReference type="SUPFAM" id="SSF158446">
    <property type="entry name" value="IVS-encoded protein-like"/>
    <property type="match status" value="1"/>
</dbReference>
<dbReference type="Gene3D" id="1.20.1440.60">
    <property type="entry name" value="23S rRNA-intervening sequence"/>
    <property type="match status" value="1"/>
</dbReference>
<dbReference type="InterPro" id="IPR012657">
    <property type="entry name" value="23S_rRNA-intervening_sequence"/>
</dbReference>
<proteinExistence type="predicted"/>
<dbReference type="NCBIfam" id="NF008912">
    <property type="entry name" value="PRK12275.1-6"/>
    <property type="match status" value="1"/>
</dbReference>
<comment type="caution">
    <text evidence="1">The sequence shown here is derived from an EMBL/GenBank/DDBJ whole genome shotgun (WGS) entry which is preliminary data.</text>
</comment>